<sequence>MTEPIQLAVIAFVVLLSGISKSGFAGALGAFSVPILMMVLNPRDAIALMLPLLIVADIFSLKSYWRLWNVSELKRLLPGTLVGIALATLFLQGVSEFWLTVVIAAMSIVFALKSLLIKNSPKSVGHLRLLAASTSTAAGISTTLIHAGGPPLMVYFNARKLDPTAYIATVAVLFALMNVIKLMTFSATGLLQWQHVLLAICFTPVAIIGNRLGVRLAKRLPKKQFLLVMNGLLLILGLILIGKLL</sequence>
<evidence type="ECO:0000313" key="10">
    <source>
        <dbReference type="Proteomes" id="UP000258102"/>
    </source>
</evidence>
<dbReference type="PANTHER" id="PTHR30269">
    <property type="entry name" value="TRANSMEMBRANE PROTEIN YFCA"/>
    <property type="match status" value="1"/>
</dbReference>
<dbReference type="KEGG" id="ppis:B1L02_19660"/>
<organism evidence="9 10">
    <name type="scientific">Pseudoalteromonas piscicida</name>
    <dbReference type="NCBI Taxonomy" id="43662"/>
    <lineage>
        <taxon>Bacteria</taxon>
        <taxon>Pseudomonadati</taxon>
        <taxon>Pseudomonadota</taxon>
        <taxon>Gammaproteobacteria</taxon>
        <taxon>Alteromonadales</taxon>
        <taxon>Pseudoalteromonadaceae</taxon>
        <taxon>Pseudoalteromonas</taxon>
    </lineage>
</organism>
<comment type="subcellular location">
    <subcellularLocation>
        <location evidence="1 8">Cell membrane</location>
        <topology evidence="1 8">Multi-pass membrane protein</topology>
    </subcellularLocation>
</comment>
<feature type="transmembrane region" description="Helical" evidence="8">
    <location>
        <begin position="165"/>
        <end position="187"/>
    </location>
</feature>
<evidence type="ECO:0000256" key="2">
    <source>
        <dbReference type="ARBA" id="ARBA00009142"/>
    </source>
</evidence>
<evidence type="ECO:0000313" key="9">
    <source>
        <dbReference type="EMBL" id="AXR04508.1"/>
    </source>
</evidence>
<dbReference type="PANTHER" id="PTHR30269:SF37">
    <property type="entry name" value="MEMBRANE TRANSPORTER PROTEIN"/>
    <property type="match status" value="1"/>
</dbReference>
<feature type="transmembrane region" description="Helical" evidence="8">
    <location>
        <begin position="97"/>
        <end position="116"/>
    </location>
</feature>
<dbReference type="AlphaFoldDB" id="A0AAD0RTQ6"/>
<dbReference type="EMBL" id="CP031762">
    <property type="protein sequence ID" value="AXR04508.1"/>
    <property type="molecule type" value="Genomic_DNA"/>
</dbReference>
<feature type="transmembrane region" description="Helical" evidence="8">
    <location>
        <begin position="73"/>
        <end position="91"/>
    </location>
</feature>
<keyword evidence="7 8" id="KW-0472">Membrane</keyword>
<keyword evidence="4 8" id="KW-1003">Cell membrane</keyword>
<evidence type="ECO:0000256" key="7">
    <source>
        <dbReference type="ARBA" id="ARBA00023136"/>
    </source>
</evidence>
<evidence type="ECO:0000256" key="8">
    <source>
        <dbReference type="RuleBase" id="RU363041"/>
    </source>
</evidence>
<dbReference type="RefSeq" id="WP_088532480.1">
    <property type="nucleotide sequence ID" value="NZ_CP021647.1"/>
</dbReference>
<evidence type="ECO:0000256" key="6">
    <source>
        <dbReference type="ARBA" id="ARBA00022989"/>
    </source>
</evidence>
<dbReference type="GO" id="GO:0005886">
    <property type="term" value="C:plasma membrane"/>
    <property type="evidence" value="ECO:0007669"/>
    <property type="project" value="UniProtKB-SubCell"/>
</dbReference>
<dbReference type="InterPro" id="IPR002781">
    <property type="entry name" value="TM_pro_TauE-like"/>
</dbReference>
<proteinExistence type="inferred from homology"/>
<evidence type="ECO:0000256" key="4">
    <source>
        <dbReference type="ARBA" id="ARBA00022475"/>
    </source>
</evidence>
<accession>A0AAD0RTQ6</accession>
<protein>
    <recommendedName>
        <fullName evidence="8">Probable membrane transporter protein</fullName>
    </recommendedName>
</protein>
<evidence type="ECO:0000256" key="3">
    <source>
        <dbReference type="ARBA" id="ARBA00022448"/>
    </source>
</evidence>
<dbReference type="InterPro" id="IPR052017">
    <property type="entry name" value="TSUP"/>
</dbReference>
<gene>
    <name evidence="9" type="ORF">D0511_21650</name>
</gene>
<name>A0AAD0RTQ6_PSEO7</name>
<reference evidence="9 10" key="1">
    <citation type="submission" date="2018-08" db="EMBL/GenBank/DDBJ databases">
        <title>Whole Genome Sequences of Two Pseudoalteromonas piscicida Strains, DE1-A and DE2-A, which Exhibit Strong Antibacterial Activity against Vibrio vulnificus.</title>
        <authorList>
            <person name="Richards G.P."/>
            <person name="Needleman D.S."/>
            <person name="Watson M.A."/>
            <person name="Polson S.W."/>
        </authorList>
    </citation>
    <scope>NUCLEOTIDE SEQUENCE [LARGE SCALE GENOMIC DNA]</scope>
    <source>
        <strain evidence="9 10">DE2-A</strain>
    </source>
</reference>
<keyword evidence="6 8" id="KW-1133">Transmembrane helix</keyword>
<evidence type="ECO:0000256" key="1">
    <source>
        <dbReference type="ARBA" id="ARBA00004651"/>
    </source>
</evidence>
<evidence type="ECO:0000256" key="5">
    <source>
        <dbReference type="ARBA" id="ARBA00022692"/>
    </source>
</evidence>
<feature type="transmembrane region" description="Helical" evidence="8">
    <location>
        <begin position="225"/>
        <end position="244"/>
    </location>
</feature>
<feature type="transmembrane region" description="Helical" evidence="8">
    <location>
        <begin position="193"/>
        <end position="213"/>
    </location>
</feature>
<dbReference type="Proteomes" id="UP000258102">
    <property type="component" value="Chromosome 2"/>
</dbReference>
<dbReference type="Pfam" id="PF01925">
    <property type="entry name" value="TauE"/>
    <property type="match status" value="1"/>
</dbReference>
<comment type="similarity">
    <text evidence="2 8">Belongs to the 4-toluene sulfonate uptake permease (TSUP) (TC 2.A.102) family.</text>
</comment>
<keyword evidence="5 8" id="KW-0812">Transmembrane</keyword>
<feature type="transmembrane region" description="Helical" evidence="8">
    <location>
        <begin position="45"/>
        <end position="61"/>
    </location>
</feature>
<keyword evidence="3" id="KW-0813">Transport</keyword>